<keyword evidence="8" id="KW-1185">Reference proteome</keyword>
<proteinExistence type="inferred from homology"/>
<dbReference type="InterPro" id="IPR005227">
    <property type="entry name" value="YqgF"/>
</dbReference>
<evidence type="ECO:0000256" key="2">
    <source>
        <dbReference type="ARBA" id="ARBA00022517"/>
    </source>
</evidence>
<evidence type="ECO:0000256" key="4">
    <source>
        <dbReference type="ARBA" id="ARBA00022801"/>
    </source>
</evidence>
<dbReference type="PANTHER" id="PTHR33317">
    <property type="entry name" value="POLYNUCLEOTIDYL TRANSFERASE, RIBONUCLEASE H-LIKE SUPERFAMILY PROTEIN"/>
    <property type="match status" value="1"/>
</dbReference>
<comment type="subcellular location">
    <subcellularLocation>
        <location evidence="5">Cytoplasm</location>
    </subcellularLocation>
</comment>
<dbReference type="EMBL" id="PKUQ01000016">
    <property type="protein sequence ID" value="PLW77317.1"/>
    <property type="molecule type" value="Genomic_DNA"/>
</dbReference>
<sequence>MAKKKKPPVDIPLTELIAGLKPSQRLLGLDLGTKTIGLAISDTGRMIASPLETIQRKKFMADAERLFEICLEQSIGGFVLGLPFNMDGSEGPRAQATRDFYHSLRDVWRERQQQPIPVTFWDERLSTVAVTRTLLDADASRARRDEVVDKMAASFILQGALDRARFATADETQESNATES</sequence>
<dbReference type="Pfam" id="PF03652">
    <property type="entry name" value="RuvX"/>
    <property type="match status" value="1"/>
</dbReference>
<evidence type="ECO:0000256" key="1">
    <source>
        <dbReference type="ARBA" id="ARBA00022490"/>
    </source>
</evidence>
<dbReference type="CDD" id="cd16964">
    <property type="entry name" value="YqgF"/>
    <property type="match status" value="1"/>
</dbReference>
<evidence type="ECO:0000313" key="8">
    <source>
        <dbReference type="Proteomes" id="UP000234881"/>
    </source>
</evidence>
<dbReference type="SUPFAM" id="SSF53098">
    <property type="entry name" value="Ribonuclease H-like"/>
    <property type="match status" value="1"/>
</dbReference>
<dbReference type="GO" id="GO:0004518">
    <property type="term" value="F:nuclease activity"/>
    <property type="evidence" value="ECO:0007669"/>
    <property type="project" value="UniProtKB-KW"/>
</dbReference>
<dbReference type="EC" id="3.1.-.-" evidence="5"/>
<evidence type="ECO:0000256" key="5">
    <source>
        <dbReference type="HAMAP-Rule" id="MF_00651"/>
    </source>
</evidence>
<keyword evidence="1 5" id="KW-0963">Cytoplasm</keyword>
<dbReference type="RefSeq" id="WP_101533334.1">
    <property type="nucleotide sequence ID" value="NZ_PKUQ01000016.1"/>
</dbReference>
<reference evidence="7 8" key="1">
    <citation type="submission" date="2018-01" db="EMBL/GenBank/DDBJ databases">
        <title>The draft genome sequence of Cohaesibacter sp. H1304.</title>
        <authorList>
            <person name="Wang N.-N."/>
            <person name="Du Z.-J."/>
        </authorList>
    </citation>
    <scope>NUCLEOTIDE SEQUENCE [LARGE SCALE GENOMIC DNA]</scope>
    <source>
        <strain evidence="7 8">H1304</strain>
    </source>
</reference>
<evidence type="ECO:0000313" key="7">
    <source>
        <dbReference type="EMBL" id="PLW77317.1"/>
    </source>
</evidence>
<keyword evidence="4 5" id="KW-0378">Hydrolase</keyword>
<evidence type="ECO:0000259" key="6">
    <source>
        <dbReference type="SMART" id="SM00732"/>
    </source>
</evidence>
<dbReference type="AlphaFoldDB" id="A0A2N5XS95"/>
<dbReference type="GO" id="GO:0000967">
    <property type="term" value="P:rRNA 5'-end processing"/>
    <property type="evidence" value="ECO:0007669"/>
    <property type="project" value="UniProtKB-UniRule"/>
</dbReference>
<dbReference type="Gene3D" id="3.30.420.140">
    <property type="entry name" value="YqgF/RNase H-like domain"/>
    <property type="match status" value="1"/>
</dbReference>
<dbReference type="HAMAP" id="MF_00651">
    <property type="entry name" value="Nuclease_YqgF"/>
    <property type="match status" value="1"/>
</dbReference>
<dbReference type="InterPro" id="IPR012337">
    <property type="entry name" value="RNaseH-like_sf"/>
</dbReference>
<keyword evidence="3 5" id="KW-0540">Nuclease</keyword>
<comment type="caution">
    <text evidence="7">The sequence shown here is derived from an EMBL/GenBank/DDBJ whole genome shotgun (WGS) entry which is preliminary data.</text>
</comment>
<comment type="function">
    <text evidence="5">Could be a nuclease involved in processing of the 5'-end of pre-16S rRNA.</text>
</comment>
<dbReference type="PANTHER" id="PTHR33317:SF4">
    <property type="entry name" value="POLYNUCLEOTIDYL TRANSFERASE, RIBONUCLEASE H-LIKE SUPERFAMILY PROTEIN"/>
    <property type="match status" value="1"/>
</dbReference>
<dbReference type="InterPro" id="IPR037027">
    <property type="entry name" value="YqgF/RNaseH-like_dom_sf"/>
</dbReference>
<organism evidence="7 8">
    <name type="scientific">Cohaesibacter celericrescens</name>
    <dbReference type="NCBI Taxonomy" id="2067669"/>
    <lineage>
        <taxon>Bacteria</taxon>
        <taxon>Pseudomonadati</taxon>
        <taxon>Pseudomonadota</taxon>
        <taxon>Alphaproteobacteria</taxon>
        <taxon>Hyphomicrobiales</taxon>
        <taxon>Cohaesibacteraceae</taxon>
    </lineage>
</organism>
<feature type="domain" description="YqgF/RNase H-like" evidence="6">
    <location>
        <begin position="24"/>
        <end position="130"/>
    </location>
</feature>
<gene>
    <name evidence="7" type="ORF">C0081_08200</name>
</gene>
<accession>A0A2N5XS95</accession>
<dbReference type="SMART" id="SM00732">
    <property type="entry name" value="YqgFc"/>
    <property type="match status" value="1"/>
</dbReference>
<dbReference type="GO" id="GO:0005829">
    <property type="term" value="C:cytosol"/>
    <property type="evidence" value="ECO:0007669"/>
    <property type="project" value="TreeGrafter"/>
</dbReference>
<dbReference type="OrthoDB" id="9796140at2"/>
<dbReference type="InterPro" id="IPR006641">
    <property type="entry name" value="YqgF/RNaseH-like_dom"/>
</dbReference>
<evidence type="ECO:0000256" key="3">
    <source>
        <dbReference type="ARBA" id="ARBA00022722"/>
    </source>
</evidence>
<comment type="similarity">
    <text evidence="5">Belongs to the YqgF HJR family.</text>
</comment>
<keyword evidence="2 5" id="KW-0690">Ribosome biogenesis</keyword>
<dbReference type="Proteomes" id="UP000234881">
    <property type="component" value="Unassembled WGS sequence"/>
</dbReference>
<dbReference type="NCBIfam" id="TIGR00250">
    <property type="entry name" value="RNAse_H_YqgF"/>
    <property type="match status" value="1"/>
</dbReference>
<name>A0A2N5XS95_9HYPH</name>
<protein>
    <recommendedName>
        <fullName evidence="5">Putative pre-16S rRNA nuclease</fullName>
        <ecNumber evidence="5">3.1.-.-</ecNumber>
    </recommendedName>
</protein>
<dbReference type="GO" id="GO:0016788">
    <property type="term" value="F:hydrolase activity, acting on ester bonds"/>
    <property type="evidence" value="ECO:0007669"/>
    <property type="project" value="UniProtKB-UniRule"/>
</dbReference>